<organism evidence="1 2">
    <name type="scientific">Schizopora paradoxa</name>
    <dbReference type="NCBI Taxonomy" id="27342"/>
    <lineage>
        <taxon>Eukaryota</taxon>
        <taxon>Fungi</taxon>
        <taxon>Dikarya</taxon>
        <taxon>Basidiomycota</taxon>
        <taxon>Agaricomycotina</taxon>
        <taxon>Agaricomycetes</taxon>
        <taxon>Hymenochaetales</taxon>
        <taxon>Schizoporaceae</taxon>
        <taxon>Schizopora</taxon>
    </lineage>
</organism>
<dbReference type="Proteomes" id="UP000053477">
    <property type="component" value="Unassembled WGS sequence"/>
</dbReference>
<accession>A0A0H2RUV1</accession>
<protein>
    <submittedName>
        <fullName evidence="1">Uncharacterized protein</fullName>
    </submittedName>
</protein>
<proteinExistence type="predicted"/>
<reference evidence="1 2" key="1">
    <citation type="submission" date="2015-04" db="EMBL/GenBank/DDBJ databases">
        <title>Complete genome sequence of Schizopora paradoxa KUC8140, a cosmopolitan wood degrader in East Asia.</title>
        <authorList>
            <consortium name="DOE Joint Genome Institute"/>
            <person name="Min B."/>
            <person name="Park H."/>
            <person name="Jang Y."/>
            <person name="Kim J.-J."/>
            <person name="Kim K.H."/>
            <person name="Pangilinan J."/>
            <person name="Lipzen A."/>
            <person name="Riley R."/>
            <person name="Grigoriev I.V."/>
            <person name="Spatafora J.W."/>
            <person name="Choi I.-G."/>
        </authorList>
    </citation>
    <scope>NUCLEOTIDE SEQUENCE [LARGE SCALE GENOMIC DNA]</scope>
    <source>
        <strain evidence="1 2">KUC8140</strain>
    </source>
</reference>
<dbReference type="AlphaFoldDB" id="A0A0H2RUV1"/>
<sequence length="175" mass="19824">MVRKLSMKSITISNSPSSIKENWKRSSVQSCLSCICIFSTKIDSKYATDSRSGPEECFKCLPFDVVLGGMAAPIMVEDRGREDRRSEYVDYTSNHADMPAGSYRWQSRHSHGGMRRGMKGHFSNEYQLCNSKLFNLSIIDVDVVTLDQKANNHICARALSRFELDFRYVASVFLG</sequence>
<dbReference type="InParanoid" id="A0A0H2RUV1"/>
<evidence type="ECO:0000313" key="1">
    <source>
        <dbReference type="EMBL" id="KLO08561.1"/>
    </source>
</evidence>
<keyword evidence="2" id="KW-1185">Reference proteome</keyword>
<name>A0A0H2RUV1_9AGAM</name>
<gene>
    <name evidence="1" type="ORF">SCHPADRAFT_605005</name>
</gene>
<evidence type="ECO:0000313" key="2">
    <source>
        <dbReference type="Proteomes" id="UP000053477"/>
    </source>
</evidence>
<dbReference type="EMBL" id="KQ086087">
    <property type="protein sequence ID" value="KLO08561.1"/>
    <property type="molecule type" value="Genomic_DNA"/>
</dbReference>